<comment type="caution">
    <text evidence="1">The sequence shown here is derived from an EMBL/GenBank/DDBJ whole genome shotgun (WGS) entry which is preliminary data.</text>
</comment>
<evidence type="ECO:0000313" key="2">
    <source>
        <dbReference type="Proteomes" id="UP000324222"/>
    </source>
</evidence>
<proteinExistence type="predicted"/>
<keyword evidence="2" id="KW-1185">Reference proteome</keyword>
<dbReference type="EMBL" id="VSRR010048099">
    <property type="protein sequence ID" value="MPC78313.1"/>
    <property type="molecule type" value="Genomic_DNA"/>
</dbReference>
<protein>
    <submittedName>
        <fullName evidence="1">Uncharacterized protein</fullName>
    </submittedName>
</protein>
<organism evidence="1 2">
    <name type="scientific">Portunus trituberculatus</name>
    <name type="common">Swimming crab</name>
    <name type="synonym">Neptunus trituberculatus</name>
    <dbReference type="NCBI Taxonomy" id="210409"/>
    <lineage>
        <taxon>Eukaryota</taxon>
        <taxon>Metazoa</taxon>
        <taxon>Ecdysozoa</taxon>
        <taxon>Arthropoda</taxon>
        <taxon>Crustacea</taxon>
        <taxon>Multicrustacea</taxon>
        <taxon>Malacostraca</taxon>
        <taxon>Eumalacostraca</taxon>
        <taxon>Eucarida</taxon>
        <taxon>Decapoda</taxon>
        <taxon>Pleocyemata</taxon>
        <taxon>Brachyura</taxon>
        <taxon>Eubrachyura</taxon>
        <taxon>Portunoidea</taxon>
        <taxon>Portunidae</taxon>
        <taxon>Portuninae</taxon>
        <taxon>Portunus</taxon>
    </lineage>
</organism>
<name>A0A5B7I7M4_PORTR</name>
<dbReference type="Proteomes" id="UP000324222">
    <property type="component" value="Unassembled WGS sequence"/>
</dbReference>
<dbReference type="AlphaFoldDB" id="A0A5B7I7M4"/>
<evidence type="ECO:0000313" key="1">
    <source>
        <dbReference type="EMBL" id="MPC78313.1"/>
    </source>
</evidence>
<gene>
    <name evidence="1" type="ORF">E2C01_072797</name>
</gene>
<accession>A0A5B7I7M4</accession>
<reference evidence="1 2" key="1">
    <citation type="submission" date="2019-05" db="EMBL/GenBank/DDBJ databases">
        <title>Another draft genome of Portunus trituberculatus and its Hox gene families provides insights of decapod evolution.</title>
        <authorList>
            <person name="Jeong J.-H."/>
            <person name="Song I."/>
            <person name="Kim S."/>
            <person name="Choi T."/>
            <person name="Kim D."/>
            <person name="Ryu S."/>
            <person name="Kim W."/>
        </authorList>
    </citation>
    <scope>NUCLEOTIDE SEQUENCE [LARGE SCALE GENOMIC DNA]</scope>
    <source>
        <tissue evidence="1">Muscle</tissue>
    </source>
</reference>
<sequence>MLVELIGSSIKKQNTSYLHAVGPEERLDIFLRQQGGEEWRGPSVGEDEHRYKIQTVSQSWEGTQAIAAIARLHLGHLHYRFLSPDPFCPWCRTTPETIEYFLFLSALGVGLPLRPSNISCSTVHASTPTALHYVPGSLPWASQHSTCPPSWWPQVSTPPSNLLSFALPVPS</sequence>